<evidence type="ECO:0000313" key="13">
    <source>
        <dbReference type="Proteomes" id="UP000321419"/>
    </source>
</evidence>
<evidence type="ECO:0000259" key="10">
    <source>
        <dbReference type="PROSITE" id="PS50045"/>
    </source>
</evidence>
<reference evidence="12 13" key="1">
    <citation type="submission" date="2019-07" db="EMBL/GenBank/DDBJ databases">
        <title>Whole genome shotgun sequence of Pseudoalteromonas espejiana NBRC 102222.</title>
        <authorList>
            <person name="Hosoyama A."/>
            <person name="Uohara A."/>
            <person name="Ohji S."/>
            <person name="Ichikawa N."/>
        </authorList>
    </citation>
    <scope>NUCLEOTIDE SEQUENCE [LARGE SCALE GENOMIC DNA]</scope>
    <source>
        <strain evidence="12 13">NBRC 102222</strain>
    </source>
</reference>
<protein>
    <submittedName>
        <fullName evidence="12">Sigma-54-dependent Fis family transcriptional regulator</fullName>
    </submittedName>
</protein>
<evidence type="ECO:0000259" key="11">
    <source>
        <dbReference type="PROSITE" id="PS50110"/>
    </source>
</evidence>
<gene>
    <name evidence="12" type="primary">flrC</name>
    <name evidence="12" type="ORF">PES01_01910</name>
</gene>
<dbReference type="GO" id="GO:0005524">
    <property type="term" value="F:ATP binding"/>
    <property type="evidence" value="ECO:0007669"/>
    <property type="project" value="UniProtKB-KW"/>
</dbReference>
<dbReference type="GO" id="GO:0043565">
    <property type="term" value="F:sequence-specific DNA binding"/>
    <property type="evidence" value="ECO:0007669"/>
    <property type="project" value="InterPro"/>
</dbReference>
<dbReference type="PANTHER" id="PTHR32071">
    <property type="entry name" value="TRANSCRIPTIONAL REGULATORY PROTEIN"/>
    <property type="match status" value="1"/>
</dbReference>
<dbReference type="InterPro" id="IPR001789">
    <property type="entry name" value="Sig_transdc_resp-reg_receiver"/>
</dbReference>
<dbReference type="SMART" id="SM00382">
    <property type="entry name" value="AAA"/>
    <property type="match status" value="1"/>
</dbReference>
<feature type="region of interest" description="Disordered" evidence="9">
    <location>
        <begin position="382"/>
        <end position="421"/>
    </location>
</feature>
<evidence type="ECO:0000256" key="5">
    <source>
        <dbReference type="ARBA" id="ARBA00023015"/>
    </source>
</evidence>
<evidence type="ECO:0000256" key="7">
    <source>
        <dbReference type="ARBA" id="ARBA00023163"/>
    </source>
</evidence>
<dbReference type="CDD" id="cd00009">
    <property type="entry name" value="AAA"/>
    <property type="match status" value="1"/>
</dbReference>
<dbReference type="Gene3D" id="3.40.50.2300">
    <property type="match status" value="1"/>
</dbReference>
<dbReference type="SMART" id="SM00448">
    <property type="entry name" value="REC"/>
    <property type="match status" value="1"/>
</dbReference>
<name>A0A510XQP2_9GAMM</name>
<feature type="modified residue" description="4-aspartylphosphate" evidence="8">
    <location>
        <position position="53"/>
    </location>
</feature>
<sequence length="473" mass="52109">MSNTILVVEDDAGLREALIDTLEMSGIACVAAESAEQAMVLLKKYEFSLVVSDVQMGAMSGLDLLRSIKLNYPELPVLMMTAYATIDDAVEAMRLGAIDYMAKPFAPEVLLNMVSRYLPEKPKETDGPIVADPSSIQLLELASKVARSDASVMVLGPSGSGKEVLARYIHDKSSRCDAPFVAINCAAIPENMLEATLFGYEKGAFTGAIQACPGKFEQAQGGTILLDEITEMDLGLQAKLLRVLQEREVERLGARKTISLDVRVLATSNRDLKEAVAENQFREDLYYRLNVFPLMWRPLCERPGDIIVLAKHLIERHLAKSKEPLAKLDASAEQKLLSHAWPGNVRELDNVIQRALILRTGNIISEHAIFIENLMDTQCLPKPLDAPADQTQSQSSAYYDDKITPSEASAPLPSPDTGSYKDELKDKEHKIILETLARCQGKRKDVAQTLGISPRTLRYKLAQMRDLGISLPA</sequence>
<dbReference type="FunFam" id="3.40.50.2300:FF:000018">
    <property type="entry name" value="DNA-binding transcriptional regulator NtrC"/>
    <property type="match status" value="1"/>
</dbReference>
<accession>A0A510XQP2</accession>
<keyword evidence="2" id="KW-0547">Nucleotide-binding</keyword>
<dbReference type="PROSITE" id="PS00676">
    <property type="entry name" value="SIGMA54_INTERACT_2"/>
    <property type="match status" value="1"/>
</dbReference>
<dbReference type="Pfam" id="PF02954">
    <property type="entry name" value="HTH_8"/>
    <property type="match status" value="1"/>
</dbReference>
<dbReference type="InterPro" id="IPR011006">
    <property type="entry name" value="CheY-like_superfamily"/>
</dbReference>
<organism evidence="12 13">
    <name type="scientific">Pseudoalteromonas espejiana</name>
    <dbReference type="NCBI Taxonomy" id="28107"/>
    <lineage>
        <taxon>Bacteria</taxon>
        <taxon>Pseudomonadati</taxon>
        <taxon>Pseudomonadota</taxon>
        <taxon>Gammaproteobacteria</taxon>
        <taxon>Alteromonadales</taxon>
        <taxon>Pseudoalteromonadaceae</taxon>
        <taxon>Pseudoalteromonas</taxon>
    </lineage>
</organism>
<dbReference type="SUPFAM" id="SSF52172">
    <property type="entry name" value="CheY-like"/>
    <property type="match status" value="1"/>
</dbReference>
<evidence type="ECO:0000256" key="9">
    <source>
        <dbReference type="SAM" id="MobiDB-lite"/>
    </source>
</evidence>
<keyword evidence="6" id="KW-0238">DNA-binding</keyword>
<dbReference type="Pfam" id="PF00072">
    <property type="entry name" value="Response_reg"/>
    <property type="match status" value="1"/>
</dbReference>
<evidence type="ECO:0000256" key="2">
    <source>
        <dbReference type="ARBA" id="ARBA00022741"/>
    </source>
</evidence>
<keyword evidence="5" id="KW-0805">Transcription regulation</keyword>
<dbReference type="Pfam" id="PF00158">
    <property type="entry name" value="Sigma54_activat"/>
    <property type="match status" value="1"/>
</dbReference>
<dbReference type="SUPFAM" id="SSF52540">
    <property type="entry name" value="P-loop containing nucleoside triphosphate hydrolases"/>
    <property type="match status" value="1"/>
</dbReference>
<evidence type="ECO:0000256" key="1">
    <source>
        <dbReference type="ARBA" id="ARBA00022553"/>
    </source>
</evidence>
<keyword evidence="7" id="KW-0804">Transcription</keyword>
<dbReference type="Gene3D" id="1.10.8.60">
    <property type="match status" value="1"/>
</dbReference>
<dbReference type="GO" id="GO:0006355">
    <property type="term" value="P:regulation of DNA-templated transcription"/>
    <property type="evidence" value="ECO:0007669"/>
    <property type="project" value="InterPro"/>
</dbReference>
<dbReference type="InterPro" id="IPR025944">
    <property type="entry name" value="Sigma_54_int_dom_CS"/>
</dbReference>
<dbReference type="AlphaFoldDB" id="A0A510XQP2"/>
<dbReference type="Proteomes" id="UP000321419">
    <property type="component" value="Unassembled WGS sequence"/>
</dbReference>
<feature type="domain" description="Sigma-54 factor interaction" evidence="10">
    <location>
        <begin position="128"/>
        <end position="357"/>
    </location>
</feature>
<dbReference type="PROSITE" id="PS50045">
    <property type="entry name" value="SIGMA54_INTERACT_4"/>
    <property type="match status" value="1"/>
</dbReference>
<keyword evidence="13" id="KW-1185">Reference proteome</keyword>
<dbReference type="FunFam" id="3.40.50.300:FF:000006">
    <property type="entry name" value="DNA-binding transcriptional regulator NtrC"/>
    <property type="match status" value="1"/>
</dbReference>
<dbReference type="Pfam" id="PF25601">
    <property type="entry name" value="AAA_lid_14"/>
    <property type="match status" value="1"/>
</dbReference>
<dbReference type="RefSeq" id="WP_089348298.1">
    <property type="nucleotide sequence ID" value="NZ_BJUM01000002.1"/>
</dbReference>
<evidence type="ECO:0000256" key="3">
    <source>
        <dbReference type="ARBA" id="ARBA00022840"/>
    </source>
</evidence>
<dbReference type="Gene3D" id="1.10.10.60">
    <property type="entry name" value="Homeodomain-like"/>
    <property type="match status" value="1"/>
</dbReference>
<evidence type="ECO:0000256" key="4">
    <source>
        <dbReference type="ARBA" id="ARBA00023012"/>
    </source>
</evidence>
<proteinExistence type="predicted"/>
<dbReference type="InterPro" id="IPR002197">
    <property type="entry name" value="HTH_Fis"/>
</dbReference>
<dbReference type="InterPro" id="IPR002078">
    <property type="entry name" value="Sigma_54_int"/>
</dbReference>
<dbReference type="InterPro" id="IPR027417">
    <property type="entry name" value="P-loop_NTPase"/>
</dbReference>
<dbReference type="InterPro" id="IPR025943">
    <property type="entry name" value="Sigma_54_int_dom_ATP-bd_2"/>
</dbReference>
<keyword evidence="3" id="KW-0067">ATP-binding</keyword>
<dbReference type="PANTHER" id="PTHR32071:SF21">
    <property type="entry name" value="TRANSCRIPTIONAL REGULATORY PROTEIN FLGR"/>
    <property type="match status" value="1"/>
</dbReference>
<dbReference type="PROSITE" id="PS00688">
    <property type="entry name" value="SIGMA54_INTERACT_3"/>
    <property type="match status" value="1"/>
</dbReference>
<evidence type="ECO:0000313" key="12">
    <source>
        <dbReference type="EMBL" id="GEK53346.1"/>
    </source>
</evidence>
<comment type="caution">
    <text evidence="12">The sequence shown here is derived from an EMBL/GenBank/DDBJ whole genome shotgun (WGS) entry which is preliminary data.</text>
</comment>
<dbReference type="InterPro" id="IPR009057">
    <property type="entry name" value="Homeodomain-like_sf"/>
</dbReference>
<dbReference type="EMBL" id="BJUM01000002">
    <property type="protein sequence ID" value="GEK53346.1"/>
    <property type="molecule type" value="Genomic_DNA"/>
</dbReference>
<dbReference type="InterPro" id="IPR058031">
    <property type="entry name" value="AAA_lid_NorR"/>
</dbReference>
<evidence type="ECO:0000256" key="8">
    <source>
        <dbReference type="PROSITE-ProRule" id="PRU00169"/>
    </source>
</evidence>
<keyword evidence="4" id="KW-0902">Two-component regulatory system</keyword>
<dbReference type="Gene3D" id="3.40.50.300">
    <property type="entry name" value="P-loop containing nucleotide triphosphate hydrolases"/>
    <property type="match status" value="1"/>
</dbReference>
<dbReference type="SUPFAM" id="SSF46689">
    <property type="entry name" value="Homeodomain-like"/>
    <property type="match status" value="1"/>
</dbReference>
<dbReference type="InterPro" id="IPR003593">
    <property type="entry name" value="AAA+_ATPase"/>
</dbReference>
<dbReference type="PROSITE" id="PS50110">
    <property type="entry name" value="RESPONSE_REGULATORY"/>
    <property type="match status" value="1"/>
</dbReference>
<evidence type="ECO:0000256" key="6">
    <source>
        <dbReference type="ARBA" id="ARBA00023125"/>
    </source>
</evidence>
<dbReference type="GO" id="GO:0000160">
    <property type="term" value="P:phosphorelay signal transduction system"/>
    <property type="evidence" value="ECO:0007669"/>
    <property type="project" value="UniProtKB-KW"/>
</dbReference>
<dbReference type="OrthoDB" id="9804019at2"/>
<feature type="domain" description="Response regulatory" evidence="11">
    <location>
        <begin position="4"/>
        <end position="118"/>
    </location>
</feature>
<keyword evidence="1 8" id="KW-0597">Phosphoprotein</keyword>